<name>A0A6I5A4N8_9BACI</name>
<dbReference type="InterPro" id="IPR050109">
    <property type="entry name" value="HTH-type_TetR-like_transc_reg"/>
</dbReference>
<comment type="caution">
    <text evidence="7">The sequence shown here is derived from an EMBL/GenBank/DDBJ whole genome shotgun (WGS) entry which is preliminary data.</text>
</comment>
<dbReference type="EMBL" id="WMEQ01000015">
    <property type="protein sequence ID" value="MYL35240.1"/>
    <property type="molecule type" value="Genomic_DNA"/>
</dbReference>
<feature type="domain" description="HTH tetR-type" evidence="6">
    <location>
        <begin position="10"/>
        <end position="70"/>
    </location>
</feature>
<dbReference type="PANTHER" id="PTHR30055:SF175">
    <property type="entry name" value="HTH-TYPE TRANSCRIPTIONAL REPRESSOR KSTR2"/>
    <property type="match status" value="1"/>
</dbReference>
<dbReference type="InterPro" id="IPR041490">
    <property type="entry name" value="KstR2_TetR_C"/>
</dbReference>
<reference evidence="7 8" key="1">
    <citation type="submission" date="2019-11" db="EMBL/GenBank/DDBJ databases">
        <title>Genome sequences of 17 halophilic strains isolated from different environments.</title>
        <authorList>
            <person name="Furrow R.E."/>
        </authorList>
    </citation>
    <scope>NUCLEOTIDE SEQUENCE [LARGE SCALE GENOMIC DNA]</scope>
    <source>
        <strain evidence="7 8">22514_16_FS</strain>
    </source>
</reference>
<dbReference type="OrthoDB" id="9814200at2"/>
<proteinExistence type="predicted"/>
<protein>
    <submittedName>
        <fullName evidence="7">TetR family transcriptional regulator</fullName>
    </submittedName>
</protein>
<sequence length="199" mass="23026">MMSLREKKIAKKKQDILRSAATVLAEKGFQGTTMEEVAANLLMTKGSMYYYFKNKDDLLFQCHQMVMDLSLEKIEQVVNSDKDPIKKLEQAVKSHILLATSEKSMFLMMDQPNQNFSGEHLEEALQQRKDYAHHFDDILQEGIEKGVFDETIDIRMVRFIILGALNWTLQWYSEDGPQTAEEIANSYAKHLLKMVVKDQ</sequence>
<keyword evidence="2" id="KW-0805">Transcription regulation</keyword>
<keyword evidence="4" id="KW-0804">Transcription</keyword>
<evidence type="ECO:0000256" key="5">
    <source>
        <dbReference type="PROSITE-ProRule" id="PRU00335"/>
    </source>
</evidence>
<dbReference type="Gene3D" id="1.10.357.10">
    <property type="entry name" value="Tetracycline Repressor, domain 2"/>
    <property type="match status" value="1"/>
</dbReference>
<dbReference type="PANTHER" id="PTHR30055">
    <property type="entry name" value="HTH-TYPE TRANSCRIPTIONAL REGULATOR RUTR"/>
    <property type="match status" value="1"/>
</dbReference>
<keyword evidence="1" id="KW-0678">Repressor</keyword>
<evidence type="ECO:0000256" key="2">
    <source>
        <dbReference type="ARBA" id="ARBA00023015"/>
    </source>
</evidence>
<dbReference type="InterPro" id="IPR001647">
    <property type="entry name" value="HTH_TetR"/>
</dbReference>
<evidence type="ECO:0000313" key="8">
    <source>
        <dbReference type="Proteomes" id="UP000468638"/>
    </source>
</evidence>
<dbReference type="InterPro" id="IPR036271">
    <property type="entry name" value="Tet_transcr_reg_TetR-rel_C_sf"/>
</dbReference>
<evidence type="ECO:0000259" key="6">
    <source>
        <dbReference type="PROSITE" id="PS50977"/>
    </source>
</evidence>
<accession>A0A6I5A4N8</accession>
<dbReference type="GO" id="GO:0003700">
    <property type="term" value="F:DNA-binding transcription factor activity"/>
    <property type="evidence" value="ECO:0007669"/>
    <property type="project" value="TreeGrafter"/>
</dbReference>
<evidence type="ECO:0000256" key="1">
    <source>
        <dbReference type="ARBA" id="ARBA00022491"/>
    </source>
</evidence>
<dbReference type="InterPro" id="IPR009057">
    <property type="entry name" value="Homeodomain-like_sf"/>
</dbReference>
<dbReference type="PROSITE" id="PS50977">
    <property type="entry name" value="HTH_TETR_2"/>
    <property type="match status" value="1"/>
</dbReference>
<dbReference type="AlphaFoldDB" id="A0A6I5A4N8"/>
<feature type="DNA-binding region" description="H-T-H motif" evidence="5">
    <location>
        <begin position="33"/>
        <end position="52"/>
    </location>
</feature>
<keyword evidence="3 5" id="KW-0238">DNA-binding</keyword>
<dbReference type="SUPFAM" id="SSF48498">
    <property type="entry name" value="Tetracyclin repressor-like, C-terminal domain"/>
    <property type="match status" value="1"/>
</dbReference>
<organism evidence="7 8">
    <name type="scientific">Pontibacillus yanchengensis</name>
    <dbReference type="NCBI Taxonomy" id="462910"/>
    <lineage>
        <taxon>Bacteria</taxon>
        <taxon>Bacillati</taxon>
        <taxon>Bacillota</taxon>
        <taxon>Bacilli</taxon>
        <taxon>Bacillales</taxon>
        <taxon>Bacillaceae</taxon>
        <taxon>Pontibacillus</taxon>
    </lineage>
</organism>
<dbReference type="GO" id="GO:0000976">
    <property type="term" value="F:transcription cis-regulatory region binding"/>
    <property type="evidence" value="ECO:0007669"/>
    <property type="project" value="TreeGrafter"/>
</dbReference>
<evidence type="ECO:0000256" key="4">
    <source>
        <dbReference type="ARBA" id="ARBA00023163"/>
    </source>
</evidence>
<dbReference type="Pfam" id="PF00440">
    <property type="entry name" value="TetR_N"/>
    <property type="match status" value="1"/>
</dbReference>
<evidence type="ECO:0000256" key="3">
    <source>
        <dbReference type="ARBA" id="ARBA00023125"/>
    </source>
</evidence>
<gene>
    <name evidence="7" type="ORF">GLW05_16805</name>
</gene>
<dbReference type="PRINTS" id="PR00455">
    <property type="entry name" value="HTHTETR"/>
</dbReference>
<dbReference type="Pfam" id="PF17932">
    <property type="entry name" value="TetR_C_24"/>
    <property type="match status" value="1"/>
</dbReference>
<dbReference type="Proteomes" id="UP000468638">
    <property type="component" value="Unassembled WGS sequence"/>
</dbReference>
<evidence type="ECO:0000313" key="7">
    <source>
        <dbReference type="EMBL" id="MYL35240.1"/>
    </source>
</evidence>
<dbReference type="Gene3D" id="1.10.10.60">
    <property type="entry name" value="Homeodomain-like"/>
    <property type="match status" value="1"/>
</dbReference>
<dbReference type="SUPFAM" id="SSF46689">
    <property type="entry name" value="Homeodomain-like"/>
    <property type="match status" value="1"/>
</dbReference>